<dbReference type="EMBL" id="LSRX01001416">
    <property type="protein sequence ID" value="OLP80094.1"/>
    <property type="molecule type" value="Genomic_DNA"/>
</dbReference>
<sequence length="245" mass="25634">MGVSYPLGDLSDHRRSVHKSQVCSKNVHDPGWVLHLAVVSDFAKSHEAVVLNWPSRIRGSGALVLCDAFENVVGSIGTGNGGGAISAKGVVVDDGVAVDEAGMTVADPIVDPSAAEVLAPIEAGQAGWERLWPLTTSEKRAEEDELLVSGLGDWKQEELETGSSSLADTGTGSVLAPATETVPRLLVRPLVAVADDLALGVLLGGECWFEPSHAHSKAVDGEVCMVLVVDFNHLGMGEEVLNDLL</sequence>
<dbReference type="OrthoDB" id="433565at2759"/>
<comment type="caution">
    <text evidence="1">The sequence shown here is derived from an EMBL/GenBank/DDBJ whole genome shotgun (WGS) entry which is preliminary data.</text>
</comment>
<dbReference type="AlphaFoldDB" id="A0A1Q9CAY1"/>
<name>A0A1Q9CAY1_SYMMI</name>
<keyword evidence="2" id="KW-1185">Reference proteome</keyword>
<proteinExistence type="predicted"/>
<evidence type="ECO:0000313" key="2">
    <source>
        <dbReference type="Proteomes" id="UP000186817"/>
    </source>
</evidence>
<gene>
    <name evidence="1" type="ORF">AK812_SmicGene39531</name>
</gene>
<reference evidence="1 2" key="1">
    <citation type="submission" date="2016-02" db="EMBL/GenBank/DDBJ databases">
        <title>Genome analysis of coral dinoflagellate symbionts highlights evolutionary adaptations to a symbiotic lifestyle.</title>
        <authorList>
            <person name="Aranda M."/>
            <person name="Li Y."/>
            <person name="Liew Y.J."/>
            <person name="Baumgarten S."/>
            <person name="Simakov O."/>
            <person name="Wilson M."/>
            <person name="Piel J."/>
            <person name="Ashoor H."/>
            <person name="Bougouffa S."/>
            <person name="Bajic V.B."/>
            <person name="Ryu T."/>
            <person name="Ravasi T."/>
            <person name="Bayer T."/>
            <person name="Micklem G."/>
            <person name="Kim H."/>
            <person name="Bhak J."/>
            <person name="Lajeunesse T.C."/>
            <person name="Voolstra C.R."/>
        </authorList>
    </citation>
    <scope>NUCLEOTIDE SEQUENCE [LARGE SCALE GENOMIC DNA]</scope>
    <source>
        <strain evidence="1 2">CCMP2467</strain>
    </source>
</reference>
<evidence type="ECO:0000313" key="1">
    <source>
        <dbReference type="EMBL" id="OLP80094.1"/>
    </source>
</evidence>
<dbReference type="Proteomes" id="UP000186817">
    <property type="component" value="Unassembled WGS sequence"/>
</dbReference>
<accession>A0A1Q9CAY1</accession>
<protein>
    <submittedName>
        <fullName evidence="1">Uncharacterized protein</fullName>
    </submittedName>
</protein>
<organism evidence="1 2">
    <name type="scientific">Symbiodinium microadriaticum</name>
    <name type="common">Dinoflagellate</name>
    <name type="synonym">Zooxanthella microadriatica</name>
    <dbReference type="NCBI Taxonomy" id="2951"/>
    <lineage>
        <taxon>Eukaryota</taxon>
        <taxon>Sar</taxon>
        <taxon>Alveolata</taxon>
        <taxon>Dinophyceae</taxon>
        <taxon>Suessiales</taxon>
        <taxon>Symbiodiniaceae</taxon>
        <taxon>Symbiodinium</taxon>
    </lineage>
</organism>